<evidence type="ECO:0000256" key="3">
    <source>
        <dbReference type="ARBA" id="ARBA00022448"/>
    </source>
</evidence>
<keyword evidence="7 9" id="KW-0472">Membrane</keyword>
<dbReference type="PROSITE" id="PS50850">
    <property type="entry name" value="MFS"/>
    <property type="match status" value="1"/>
</dbReference>
<evidence type="ECO:0000259" key="10">
    <source>
        <dbReference type="PROSITE" id="PS50850"/>
    </source>
</evidence>
<keyword evidence="4" id="KW-1003">Cell membrane</keyword>
<feature type="transmembrane region" description="Helical" evidence="9">
    <location>
        <begin position="60"/>
        <end position="83"/>
    </location>
</feature>
<feature type="transmembrane region" description="Helical" evidence="9">
    <location>
        <begin position="179"/>
        <end position="200"/>
    </location>
</feature>
<feature type="transmembrane region" description="Helical" evidence="9">
    <location>
        <begin position="153"/>
        <end position="173"/>
    </location>
</feature>
<organism evidence="11 12">
    <name type="scientific">Kytococcus schroeteri</name>
    <dbReference type="NCBI Taxonomy" id="138300"/>
    <lineage>
        <taxon>Bacteria</taxon>
        <taxon>Bacillati</taxon>
        <taxon>Actinomycetota</taxon>
        <taxon>Actinomycetes</taxon>
        <taxon>Micrococcales</taxon>
        <taxon>Kytococcaceae</taxon>
        <taxon>Kytococcus</taxon>
    </lineage>
</organism>
<name>A0A2I1PDP9_9MICO</name>
<dbReference type="InterPro" id="IPR036259">
    <property type="entry name" value="MFS_trans_sf"/>
</dbReference>
<comment type="subcellular location">
    <subcellularLocation>
        <location evidence="1">Cell membrane</location>
        <topology evidence="1">Multi-pass membrane protein</topology>
    </subcellularLocation>
</comment>
<gene>
    <name evidence="11" type="ORF">CYJ76_00430</name>
</gene>
<feature type="transmembrane region" description="Helical" evidence="9">
    <location>
        <begin position="379"/>
        <end position="404"/>
    </location>
</feature>
<protein>
    <submittedName>
        <fullName evidence="11">MFS transporter</fullName>
    </submittedName>
</protein>
<dbReference type="Pfam" id="PF07690">
    <property type="entry name" value="MFS_1"/>
    <property type="match status" value="1"/>
</dbReference>
<comment type="similarity">
    <text evidence="2">Belongs to the major facilitator superfamily. EmrB family.</text>
</comment>
<dbReference type="PANTHER" id="PTHR42718:SF9">
    <property type="entry name" value="MAJOR FACILITATOR SUPERFAMILY MULTIDRUG TRANSPORTER MFSC"/>
    <property type="match status" value="1"/>
</dbReference>
<dbReference type="CDD" id="cd17503">
    <property type="entry name" value="MFS_LmrB_MDR_like"/>
    <property type="match status" value="1"/>
</dbReference>
<dbReference type="GO" id="GO:0022857">
    <property type="term" value="F:transmembrane transporter activity"/>
    <property type="evidence" value="ECO:0007669"/>
    <property type="project" value="InterPro"/>
</dbReference>
<evidence type="ECO:0000256" key="9">
    <source>
        <dbReference type="SAM" id="Phobius"/>
    </source>
</evidence>
<evidence type="ECO:0000313" key="11">
    <source>
        <dbReference type="EMBL" id="PKZ42762.1"/>
    </source>
</evidence>
<evidence type="ECO:0000256" key="1">
    <source>
        <dbReference type="ARBA" id="ARBA00004651"/>
    </source>
</evidence>
<dbReference type="InterPro" id="IPR011701">
    <property type="entry name" value="MFS"/>
</dbReference>
<feature type="transmembrane region" description="Helical" evidence="9">
    <location>
        <begin position="287"/>
        <end position="312"/>
    </location>
</feature>
<dbReference type="AlphaFoldDB" id="A0A2I1PDP9"/>
<dbReference type="EMBL" id="PKIZ01000001">
    <property type="protein sequence ID" value="PKZ42762.1"/>
    <property type="molecule type" value="Genomic_DNA"/>
</dbReference>
<keyword evidence="3" id="KW-0813">Transport</keyword>
<dbReference type="GO" id="GO:0005886">
    <property type="term" value="C:plasma membrane"/>
    <property type="evidence" value="ECO:0007669"/>
    <property type="project" value="UniProtKB-SubCell"/>
</dbReference>
<evidence type="ECO:0000256" key="4">
    <source>
        <dbReference type="ARBA" id="ARBA00022475"/>
    </source>
</evidence>
<dbReference type="Proteomes" id="UP000234206">
    <property type="component" value="Unassembled WGS sequence"/>
</dbReference>
<accession>A0A2I1PDP9</accession>
<proteinExistence type="inferred from homology"/>
<evidence type="ECO:0000256" key="6">
    <source>
        <dbReference type="ARBA" id="ARBA00022989"/>
    </source>
</evidence>
<feature type="transmembrane region" description="Helical" evidence="9">
    <location>
        <begin position="353"/>
        <end position="373"/>
    </location>
</feature>
<evidence type="ECO:0000256" key="2">
    <source>
        <dbReference type="ARBA" id="ARBA00008537"/>
    </source>
</evidence>
<evidence type="ECO:0000256" key="7">
    <source>
        <dbReference type="ARBA" id="ARBA00023136"/>
    </source>
</evidence>
<evidence type="ECO:0000256" key="5">
    <source>
        <dbReference type="ARBA" id="ARBA00022692"/>
    </source>
</evidence>
<dbReference type="NCBIfam" id="TIGR00711">
    <property type="entry name" value="efflux_EmrB"/>
    <property type="match status" value="1"/>
</dbReference>
<dbReference type="SUPFAM" id="SSF103473">
    <property type="entry name" value="MFS general substrate transporter"/>
    <property type="match status" value="1"/>
</dbReference>
<comment type="caution">
    <text evidence="11">The sequence shown here is derived from an EMBL/GenBank/DDBJ whole genome shotgun (WGS) entry which is preliminary data.</text>
</comment>
<dbReference type="Gene3D" id="1.20.1720.10">
    <property type="entry name" value="Multidrug resistance protein D"/>
    <property type="match status" value="1"/>
</dbReference>
<feature type="transmembrane region" description="Helical" evidence="9">
    <location>
        <begin position="416"/>
        <end position="438"/>
    </location>
</feature>
<dbReference type="PANTHER" id="PTHR42718">
    <property type="entry name" value="MAJOR FACILITATOR SUPERFAMILY MULTIDRUG TRANSPORTER MFSC"/>
    <property type="match status" value="1"/>
</dbReference>
<evidence type="ECO:0000256" key="8">
    <source>
        <dbReference type="SAM" id="MobiDB-lite"/>
    </source>
</evidence>
<sequence>MPETRSTPSTTVDSPADLEVDPTPILRVLTVATFVVILNETIMVNAVPQLMDSLHVSAQAAQWLSTAFMLTMAVVIPTTGWFLHRLDRRAAFATAMGAFALGTLLCAVAPGFALLLVGRIVQAVGTAIMMPLLMTTVMTLVPVEDRGRTMGNVSLAISVAPALGPTTSGLVLQFASWRWLFLLVLPLAVGMLLVGLRLLPRNHAGAAGPLDLLSLPLAAVGFGALVYGLSSFGGHSGPGAAEPVVSPVLAVAVGAAGVALLVWRQLSLARSGGAPLLDLRALTHRNFALSMGIMCAAMMAMMGSMILLPLWLQDARGLSVLQAGLVMMPGGLMMGLLAPRIGRWYDRLGPRPLVVPGALLVLVALSVGTWAALDAPWWAFLLVHPAISFGLALLFTPLFSAGLGALPMDLYSHGSAILGTFQQVAAATGTALAIALMSHRAGQLAADGHGPAESLAGGVSLAMAAGAGIFVVALALTLLVRRPDQEGAVPTEGDDAASQVTDAAPATA</sequence>
<feature type="transmembrane region" description="Helical" evidence="9">
    <location>
        <begin position="244"/>
        <end position="266"/>
    </location>
</feature>
<keyword evidence="12" id="KW-1185">Reference proteome</keyword>
<evidence type="ECO:0000313" key="12">
    <source>
        <dbReference type="Proteomes" id="UP000234206"/>
    </source>
</evidence>
<dbReference type="Gene3D" id="1.20.1250.20">
    <property type="entry name" value="MFS general substrate transporter like domains"/>
    <property type="match status" value="1"/>
</dbReference>
<dbReference type="OrthoDB" id="9812221at2"/>
<keyword evidence="6 9" id="KW-1133">Transmembrane helix</keyword>
<reference evidence="11 12" key="1">
    <citation type="submission" date="2017-12" db="EMBL/GenBank/DDBJ databases">
        <title>Phylogenetic diversity of female urinary microbiome.</title>
        <authorList>
            <person name="Thomas-White K."/>
            <person name="Wolfe A.J."/>
        </authorList>
    </citation>
    <scope>NUCLEOTIDE SEQUENCE [LARGE SCALE GENOMIC DNA]</scope>
    <source>
        <strain evidence="11 12">UMB1298</strain>
    </source>
</reference>
<feature type="transmembrane region" description="Helical" evidence="9">
    <location>
        <begin position="120"/>
        <end position="141"/>
    </location>
</feature>
<dbReference type="InterPro" id="IPR020846">
    <property type="entry name" value="MFS_dom"/>
</dbReference>
<feature type="transmembrane region" description="Helical" evidence="9">
    <location>
        <begin position="212"/>
        <end position="232"/>
    </location>
</feature>
<dbReference type="InterPro" id="IPR004638">
    <property type="entry name" value="EmrB-like"/>
</dbReference>
<feature type="transmembrane region" description="Helical" evidence="9">
    <location>
        <begin position="90"/>
        <end position="114"/>
    </location>
</feature>
<dbReference type="PRINTS" id="PR01036">
    <property type="entry name" value="TCRTETB"/>
</dbReference>
<keyword evidence="5 9" id="KW-0812">Transmembrane</keyword>
<feature type="domain" description="Major facilitator superfamily (MFS) profile" evidence="10">
    <location>
        <begin position="25"/>
        <end position="485"/>
    </location>
</feature>
<feature type="region of interest" description="Disordered" evidence="8">
    <location>
        <begin position="487"/>
        <end position="508"/>
    </location>
</feature>
<feature type="transmembrane region" description="Helical" evidence="9">
    <location>
        <begin position="458"/>
        <end position="480"/>
    </location>
</feature>
<dbReference type="RefSeq" id="WP_070703342.1">
    <property type="nucleotide sequence ID" value="NZ_PKIZ01000001.1"/>
</dbReference>
<feature type="transmembrane region" description="Helical" evidence="9">
    <location>
        <begin position="318"/>
        <end position="341"/>
    </location>
</feature>